<dbReference type="RefSeq" id="XP_067765050.1">
    <property type="nucleotide sequence ID" value="XM_067908076.1"/>
</dbReference>
<gene>
    <name evidence="1" type="ORF">SS50377_24228</name>
    <name evidence="2" type="ORF">SS50377_24243</name>
</gene>
<evidence type="ECO:0000313" key="2">
    <source>
        <dbReference type="EMBL" id="KAH0574289.1"/>
    </source>
</evidence>
<sequence length="58" mass="6118">MPVSGRSLPGPFGFGPKLRCFAELCRRCSRTSTRAVQSSAWSASLAPFGSADSYAFGS</sequence>
<protein>
    <submittedName>
        <fullName evidence="2">Uncharacterized protein</fullName>
    </submittedName>
</protein>
<dbReference type="EMBL" id="AUWU02000004">
    <property type="protein sequence ID" value="KAH0574289.1"/>
    <property type="molecule type" value="Genomic_DNA"/>
</dbReference>
<dbReference type="Proteomes" id="UP000018208">
    <property type="component" value="Unassembled WGS sequence"/>
</dbReference>
<evidence type="ECO:0000313" key="1">
    <source>
        <dbReference type="EMBL" id="KAH0574277.1"/>
    </source>
</evidence>
<dbReference type="GeneID" id="94298251"/>
<name>A0A9P8LTG3_9EUKA</name>
<dbReference type="AlphaFoldDB" id="A0A9P8LTG3"/>
<keyword evidence="3" id="KW-1185">Reference proteome</keyword>
<evidence type="ECO:0000313" key="3">
    <source>
        <dbReference type="Proteomes" id="UP000018208"/>
    </source>
</evidence>
<reference evidence="2" key="1">
    <citation type="journal article" date="2014" name="PLoS Genet.">
        <title>The Genome of Spironucleus salmonicida Highlights a Fish Pathogen Adapted to Fluctuating Environments.</title>
        <authorList>
            <person name="Xu F."/>
            <person name="Jerlstrom-Hultqvist J."/>
            <person name="Einarsson E."/>
            <person name="Astvaldsson A."/>
            <person name="Svard S.G."/>
            <person name="Andersson J.O."/>
        </authorList>
    </citation>
    <scope>NUCLEOTIDE SEQUENCE</scope>
    <source>
        <strain evidence="2">ATCC 50377</strain>
    </source>
</reference>
<dbReference type="EMBL" id="AUWU02000004">
    <property type="protein sequence ID" value="KAH0574277.1"/>
    <property type="molecule type" value="Genomic_DNA"/>
</dbReference>
<reference evidence="2" key="2">
    <citation type="submission" date="2020-12" db="EMBL/GenBank/DDBJ databases">
        <title>New Spironucleus salmonicida genome in near-complete chromosomes.</title>
        <authorList>
            <person name="Xu F."/>
            <person name="Kurt Z."/>
            <person name="Jimenez-Gonzalez A."/>
            <person name="Astvaldsson A."/>
            <person name="Andersson J.O."/>
            <person name="Svard S.G."/>
        </authorList>
    </citation>
    <scope>NUCLEOTIDE SEQUENCE</scope>
    <source>
        <strain evidence="2">ATCC 50377</strain>
    </source>
</reference>
<comment type="caution">
    <text evidence="2">The sequence shown here is derived from an EMBL/GenBank/DDBJ whole genome shotgun (WGS) entry which is preliminary data.</text>
</comment>
<organism evidence="2 3">
    <name type="scientific">Spironucleus salmonicida</name>
    <dbReference type="NCBI Taxonomy" id="348837"/>
    <lineage>
        <taxon>Eukaryota</taxon>
        <taxon>Metamonada</taxon>
        <taxon>Diplomonadida</taxon>
        <taxon>Hexamitidae</taxon>
        <taxon>Hexamitinae</taxon>
        <taxon>Spironucleus</taxon>
    </lineage>
</organism>
<accession>A0A9P8LTG3</accession>
<dbReference type="KEGG" id="ssao:94298251"/>
<proteinExistence type="predicted"/>